<comment type="caution">
    <text evidence="2">The sequence shown here is derived from an EMBL/GenBank/DDBJ whole genome shotgun (WGS) entry which is preliminary data.</text>
</comment>
<organism evidence="2 3">
    <name type="scientific">Dryococelus australis</name>
    <dbReference type="NCBI Taxonomy" id="614101"/>
    <lineage>
        <taxon>Eukaryota</taxon>
        <taxon>Metazoa</taxon>
        <taxon>Ecdysozoa</taxon>
        <taxon>Arthropoda</taxon>
        <taxon>Hexapoda</taxon>
        <taxon>Insecta</taxon>
        <taxon>Pterygota</taxon>
        <taxon>Neoptera</taxon>
        <taxon>Polyneoptera</taxon>
        <taxon>Phasmatodea</taxon>
        <taxon>Verophasmatodea</taxon>
        <taxon>Anareolatae</taxon>
        <taxon>Phasmatidae</taxon>
        <taxon>Eurycanthinae</taxon>
        <taxon>Dryococelus</taxon>
    </lineage>
</organism>
<evidence type="ECO:0000256" key="1">
    <source>
        <dbReference type="SAM" id="MobiDB-lite"/>
    </source>
</evidence>
<accession>A0ABQ9IIJ0</accession>
<evidence type="ECO:0000313" key="2">
    <source>
        <dbReference type="EMBL" id="KAJ8895990.1"/>
    </source>
</evidence>
<keyword evidence="3" id="KW-1185">Reference proteome</keyword>
<dbReference type="Proteomes" id="UP001159363">
    <property type="component" value="Chromosome 1"/>
</dbReference>
<sequence>MEQRRNEGAGETRDPQENPPTSGIVWHDIGCSRSGVAQPWIEPSSPWCGVGRLTAQPPRALVLYFIFHKVRVSSEDFRCHPHVSVCHRSLTNTEARQPITPRLPSAHPSHLSPLASNMSGCRSVNQRPRDLACQSAACPTNRESFAACGSQSDTKARCQSLAPAIVPFRFCMCASILWLCDASHAALACAMRGCRRSGGRCGVSFVYRPRDRALCCPCAVQLGDLLCHPQQGRLHEARNSLNVIKLRKLNTMLAYTRQKAKSKYRNRIRSEGASQKQSSDTHKTPYDRVKRYRERKRKNQGVRARQRRNCHARQVRHRLSELARSVLVALRVKAVQDKRPVIDGKTARQSSALRVEATREFVRMSRSPLALPRSYASDVQNSFSQAAALCSSTHRILRNLIYTAKEHDGNTAHLARRSDEALGVRVSVARIAPSLLDLGRGVPTGVHCILKKGDDQTLPAGAEQLNASRVVAVAGGRRLWRREKRAPRRPEVGSAGNNGRPHHGLSLAPLDSQDPPPPPPMFHVSRENLQSCKISSYLCVHKLIFCWSDVTFSQHVHQLWDT</sequence>
<feature type="compositionally biased region" description="Basic residues" evidence="1">
    <location>
        <begin position="290"/>
        <end position="313"/>
    </location>
</feature>
<feature type="compositionally biased region" description="Basic and acidic residues" evidence="1">
    <location>
        <begin position="1"/>
        <end position="16"/>
    </location>
</feature>
<evidence type="ECO:0000313" key="3">
    <source>
        <dbReference type="Proteomes" id="UP001159363"/>
    </source>
</evidence>
<gene>
    <name evidence="2" type="ORF">PR048_001331</name>
</gene>
<feature type="region of interest" description="Disordered" evidence="1">
    <location>
        <begin position="260"/>
        <end position="313"/>
    </location>
</feature>
<protein>
    <submittedName>
        <fullName evidence="2">Uncharacterized protein</fullName>
    </submittedName>
</protein>
<name>A0ABQ9IIJ0_9NEOP</name>
<feature type="region of interest" description="Disordered" evidence="1">
    <location>
        <begin position="1"/>
        <end position="23"/>
    </location>
</feature>
<proteinExistence type="predicted"/>
<dbReference type="EMBL" id="JARBHB010000001">
    <property type="protein sequence ID" value="KAJ8895990.1"/>
    <property type="molecule type" value="Genomic_DNA"/>
</dbReference>
<reference evidence="2 3" key="1">
    <citation type="submission" date="2023-02" db="EMBL/GenBank/DDBJ databases">
        <title>LHISI_Scaffold_Assembly.</title>
        <authorList>
            <person name="Stuart O.P."/>
            <person name="Cleave R."/>
            <person name="Magrath M.J.L."/>
            <person name="Mikheyev A.S."/>
        </authorList>
    </citation>
    <scope>NUCLEOTIDE SEQUENCE [LARGE SCALE GENOMIC DNA]</scope>
    <source>
        <strain evidence="2">Daus_M_001</strain>
        <tissue evidence="2">Leg muscle</tissue>
    </source>
</reference>
<feature type="region of interest" description="Disordered" evidence="1">
    <location>
        <begin position="482"/>
        <end position="523"/>
    </location>
</feature>
<feature type="compositionally biased region" description="Basic and acidic residues" evidence="1">
    <location>
        <begin position="279"/>
        <end position="289"/>
    </location>
</feature>